<dbReference type="RefSeq" id="WP_008239250.1">
    <property type="nucleotide sequence ID" value="NZ_AJJU01000009.1"/>
</dbReference>
<dbReference type="EMBL" id="AJJU01000009">
    <property type="protein sequence ID" value="EID74700.1"/>
    <property type="molecule type" value="Genomic_DNA"/>
</dbReference>
<evidence type="ECO:0008006" key="3">
    <source>
        <dbReference type="Google" id="ProtNLM"/>
    </source>
</evidence>
<organism evidence="1 2">
    <name type="scientific">Imtechella halotolerans K1</name>
    <dbReference type="NCBI Taxonomy" id="946077"/>
    <lineage>
        <taxon>Bacteria</taxon>
        <taxon>Pseudomonadati</taxon>
        <taxon>Bacteroidota</taxon>
        <taxon>Flavobacteriia</taxon>
        <taxon>Flavobacteriales</taxon>
        <taxon>Flavobacteriaceae</taxon>
        <taxon>Imtechella</taxon>
    </lineage>
</organism>
<dbReference type="eggNOG" id="ENOG5032UUV">
    <property type="taxonomic scope" value="Bacteria"/>
</dbReference>
<protein>
    <recommendedName>
        <fullName evidence="3">Lipocalin-like domain-containing protein</fullName>
    </recommendedName>
</protein>
<accession>I0WE84</accession>
<dbReference type="Proteomes" id="UP000005938">
    <property type="component" value="Unassembled WGS sequence"/>
</dbReference>
<proteinExistence type="predicted"/>
<dbReference type="OrthoDB" id="1441376at2"/>
<reference evidence="1 2" key="1">
    <citation type="journal article" date="2012" name="J. Bacteriol.">
        <title>Genome Sequence of the Halotolerant Bacterium Imtechella halotolerans K1T.</title>
        <authorList>
            <person name="Kumar S."/>
            <person name="Vikram S."/>
            <person name="Subramanian S."/>
            <person name="Raghava G.P."/>
            <person name="Pinnaka A.K."/>
        </authorList>
    </citation>
    <scope>NUCLEOTIDE SEQUENCE [LARGE SCALE GENOMIC DNA]</scope>
    <source>
        <strain evidence="1 2">K1</strain>
    </source>
</reference>
<evidence type="ECO:0000313" key="2">
    <source>
        <dbReference type="Proteomes" id="UP000005938"/>
    </source>
</evidence>
<comment type="caution">
    <text evidence="1">The sequence shown here is derived from an EMBL/GenBank/DDBJ whole genome shotgun (WGS) entry which is preliminary data.</text>
</comment>
<name>I0WE84_9FLAO</name>
<keyword evidence="2" id="KW-1185">Reference proteome</keyword>
<sequence>MKTLINSIVLLVAIVLLTSASPIENYPTKKSLEGSWELISFYSYENDQVIDTIFNSADYRQVKMYAGGKVMWSRKVPMDSIQWYGYGSYSNTDSTLTEVLEYGSASMMRILDTMRVFKFKLMIDTNSFSQITQDEFGNKIFSENYIRIK</sequence>
<gene>
    <name evidence="1" type="ORF">W5A_07967</name>
</gene>
<evidence type="ECO:0000313" key="1">
    <source>
        <dbReference type="EMBL" id="EID74700.1"/>
    </source>
</evidence>
<dbReference type="STRING" id="946077.W5A_07967"/>
<dbReference type="AlphaFoldDB" id="I0WE84"/>